<dbReference type="PRINTS" id="PR00132">
    <property type="entry name" value="GLHYDRLASE2"/>
</dbReference>
<evidence type="ECO:0000256" key="1">
    <source>
        <dbReference type="ARBA" id="ARBA00001412"/>
    </source>
</evidence>
<dbReference type="GO" id="GO:0005990">
    <property type="term" value="P:lactose catabolic process"/>
    <property type="evidence" value="ECO:0007669"/>
    <property type="project" value="TreeGrafter"/>
</dbReference>
<comment type="catalytic activity">
    <reaction evidence="1">
        <text>Hydrolysis of terminal non-reducing beta-D-galactose residues in beta-D-galactosides.</text>
        <dbReference type="EC" id="3.2.1.23"/>
    </reaction>
</comment>
<dbReference type="GO" id="GO:0009341">
    <property type="term" value="C:beta-galactosidase complex"/>
    <property type="evidence" value="ECO:0007669"/>
    <property type="project" value="TreeGrafter"/>
</dbReference>
<accession>A0A1X7LI75</accession>
<dbReference type="InterPro" id="IPR006101">
    <property type="entry name" value="Glyco_hydro_2"/>
</dbReference>
<evidence type="ECO:0000313" key="10">
    <source>
        <dbReference type="Proteomes" id="UP000193834"/>
    </source>
</evidence>
<dbReference type="Pfam" id="PF02837">
    <property type="entry name" value="Glyco_hydro_2_N"/>
    <property type="match status" value="1"/>
</dbReference>
<dbReference type="SUPFAM" id="SSF49785">
    <property type="entry name" value="Galactose-binding domain-like"/>
    <property type="match status" value="1"/>
</dbReference>
<evidence type="ECO:0000256" key="4">
    <source>
        <dbReference type="ARBA" id="ARBA00022801"/>
    </source>
</evidence>
<dbReference type="GO" id="GO:0030246">
    <property type="term" value="F:carbohydrate binding"/>
    <property type="evidence" value="ECO:0007669"/>
    <property type="project" value="InterPro"/>
</dbReference>
<dbReference type="InterPro" id="IPR014718">
    <property type="entry name" value="GH-type_carb-bd"/>
</dbReference>
<dbReference type="InterPro" id="IPR036156">
    <property type="entry name" value="Beta-gal/glucu_dom_sf"/>
</dbReference>
<evidence type="ECO:0000256" key="3">
    <source>
        <dbReference type="ARBA" id="ARBA00012756"/>
    </source>
</evidence>
<evidence type="ECO:0000313" key="9">
    <source>
        <dbReference type="EMBL" id="SMG53194.1"/>
    </source>
</evidence>
<keyword evidence="4 9" id="KW-0378">Hydrolase</keyword>
<dbReference type="EC" id="3.2.1.23" evidence="3"/>
<dbReference type="OrthoDB" id="9801077at2"/>
<comment type="similarity">
    <text evidence="2">Belongs to the glycosyl hydrolase 2 family.</text>
</comment>
<protein>
    <recommendedName>
        <fullName evidence="3">beta-galactosidase</fullName>
        <ecNumber evidence="3">3.2.1.23</ecNumber>
    </recommendedName>
</protein>
<dbReference type="Gene3D" id="2.60.40.10">
    <property type="entry name" value="Immunoglobulins"/>
    <property type="match status" value="1"/>
</dbReference>
<dbReference type="PANTHER" id="PTHR46323:SF2">
    <property type="entry name" value="BETA-GALACTOSIDASE"/>
    <property type="match status" value="1"/>
</dbReference>
<dbReference type="SUPFAM" id="SSF51445">
    <property type="entry name" value="(Trans)glycosidases"/>
    <property type="match status" value="1"/>
</dbReference>
<gene>
    <name evidence="9" type="ORF">SAMN06295960_3458</name>
</gene>
<dbReference type="InterPro" id="IPR006103">
    <property type="entry name" value="Glyco_hydro_2_cat"/>
</dbReference>
<dbReference type="Proteomes" id="UP000193834">
    <property type="component" value="Unassembled WGS sequence"/>
</dbReference>
<dbReference type="GO" id="GO:0004565">
    <property type="term" value="F:beta-galactosidase activity"/>
    <property type="evidence" value="ECO:0007669"/>
    <property type="project" value="UniProtKB-EC"/>
</dbReference>
<evidence type="ECO:0000259" key="7">
    <source>
        <dbReference type="Pfam" id="PF02836"/>
    </source>
</evidence>
<feature type="domain" description="Glycosyl hydrolases family 2 sugar binding" evidence="8">
    <location>
        <begin position="47"/>
        <end position="186"/>
    </location>
</feature>
<dbReference type="InterPro" id="IPR011013">
    <property type="entry name" value="Gal_mutarotase_sf_dom"/>
</dbReference>
<dbReference type="STRING" id="1852522.SAMN06295960_3458"/>
<dbReference type="EMBL" id="FXAZ01000005">
    <property type="protein sequence ID" value="SMG53194.1"/>
    <property type="molecule type" value="Genomic_DNA"/>
</dbReference>
<keyword evidence="10" id="KW-1185">Reference proteome</keyword>
<dbReference type="Pfam" id="PF00703">
    <property type="entry name" value="Glyco_hydro_2"/>
    <property type="match status" value="1"/>
</dbReference>
<evidence type="ECO:0000259" key="6">
    <source>
        <dbReference type="Pfam" id="PF00703"/>
    </source>
</evidence>
<dbReference type="InterPro" id="IPR006104">
    <property type="entry name" value="Glyco_hydro_2_N"/>
</dbReference>
<dbReference type="RefSeq" id="WP_085496225.1">
    <property type="nucleotide sequence ID" value="NZ_FXAZ01000005.1"/>
</dbReference>
<proteinExistence type="inferred from homology"/>
<dbReference type="Gene3D" id="2.60.120.260">
    <property type="entry name" value="Galactose-binding domain-like"/>
    <property type="match status" value="2"/>
</dbReference>
<dbReference type="SUPFAM" id="SSF49303">
    <property type="entry name" value="beta-Galactosidase/glucuronidase domain"/>
    <property type="match status" value="2"/>
</dbReference>
<name>A0A1X7LI75_9BACL</name>
<dbReference type="InterPro" id="IPR013783">
    <property type="entry name" value="Ig-like_fold"/>
</dbReference>
<evidence type="ECO:0000256" key="5">
    <source>
        <dbReference type="ARBA" id="ARBA00023295"/>
    </source>
</evidence>
<keyword evidence="5" id="KW-0326">Glycosidase</keyword>
<dbReference type="PANTHER" id="PTHR46323">
    <property type="entry name" value="BETA-GALACTOSIDASE"/>
    <property type="match status" value="1"/>
</dbReference>
<dbReference type="SUPFAM" id="SSF74650">
    <property type="entry name" value="Galactose mutarotase-like"/>
    <property type="match status" value="1"/>
</dbReference>
<evidence type="ECO:0000259" key="8">
    <source>
        <dbReference type="Pfam" id="PF02837"/>
    </source>
</evidence>
<dbReference type="InterPro" id="IPR050347">
    <property type="entry name" value="Bact_Beta-galactosidase"/>
</dbReference>
<feature type="domain" description="Glycoside hydrolase family 2 catalytic" evidence="7">
    <location>
        <begin position="309"/>
        <end position="513"/>
    </location>
</feature>
<dbReference type="Gene3D" id="2.70.98.10">
    <property type="match status" value="1"/>
</dbReference>
<sequence>MITAYKAPSLEAVWPRPTIAPKPSYVTGTADPVISLNTSAHMHWLFNSDVHAIAAVTAPSTTASMWKEVTVPGELAMQGYDIENDTAYFYKTVLAIPNDYKDKTIILRFHGVYSKARVWVNGTFIREHQGGFTTWDCNITQQVVAGEAASLVVEFVDDIMDPSIGSKYAHHNIGGILRDVELIALPQVHLTRLHYEVDFDEKYENAELKLMIGAQLAHTREAHVQLELFDANLHSVSLEQHDIHFTDDRSELCLTLPVEQPHKWNAERPYLYTLRASLISEQLLLEAVEIKVGFRKITYAGANGTDPREVYVNGERIKLRGTCRHSIHPELGRVTSAELDQQDVKMLREQNVNYVRTSHYPPTEAFLAACDELGMYVEEETAVNFQYANGPGPWRDDEVWYMNQLAEMIERDRSHPSVLIWSLANECGWRKNEEGNKFRRQLAYVRQEEPTRPTKFSYPFLVEDGSTTDIYSAHYAGYQDDMAHHLVSYGVSREDIVINESSPVIHDEYAHIACYNLNELMRDNNVRNFWGESILRFWERIVNTTGALGGALWANIDDIFLLPDGVPERHQQHSLGSAAGYGEWGNMSDIWRRPKPEFWLTKKAYSPVRLTEQPAGNPGDAPLMLSIKNWFNHTNLNDVSVHCEIYKEDSRIEAYTFQGPDVKPYEEGILTLPKRAWEDHERIRLSFQMQDGLIVDEYEIPITPPQFQYREEVGGKLMLEESDQRYRINNDRVTFIYDKHAAQLLEASFNGNTLLSGGPQLHAAGIELGRWIPESIQAEIMDGGKHAIVTIVGHYNAGWRVQFVQTISETGTIETRYMLLDVQPEQPLQEFGLSFRLPAHLECVEWEKSGLYSAYPEHHIGRLRGRAKRVRADYDRCPDQYGVRPNWEWKDDMRNYYLEAKDNPRSGIVTNDFKTMREHIYYYQVGFESIKEWLRVESKGHEAARVRYELEQPQRVNDTDTSILTYTGEWSQGQDSKCYQGTETFSNQPGASASFEFYGTGVQLLYKKQSNTGSLLIQVDDHPAQLIAAHSDIGMPLYQQRIDIQDLPLGSHKLTVQVPEHNDGAYVIIDAFEILNNTVSPAVEAELIINQAWNYEGLSWGNYGGEAIEVHTGCAYSTTLRLTDSPVVSKRG</sequence>
<dbReference type="AlphaFoldDB" id="A0A1X7LI75"/>
<feature type="domain" description="Glycoside hydrolase family 2 immunoglobulin-like beta-sandwich" evidence="6">
    <location>
        <begin position="188"/>
        <end position="295"/>
    </location>
</feature>
<dbReference type="Gene3D" id="3.20.20.80">
    <property type="entry name" value="Glycosidases"/>
    <property type="match status" value="1"/>
</dbReference>
<reference evidence="9 10" key="1">
    <citation type="submission" date="2017-04" db="EMBL/GenBank/DDBJ databases">
        <authorList>
            <person name="Afonso C.L."/>
            <person name="Miller P.J."/>
            <person name="Scott M.A."/>
            <person name="Spackman E."/>
            <person name="Goraichik I."/>
            <person name="Dimitrov K.M."/>
            <person name="Suarez D.L."/>
            <person name="Swayne D.E."/>
        </authorList>
    </citation>
    <scope>NUCLEOTIDE SEQUENCE [LARGE SCALE GENOMIC DNA]</scope>
    <source>
        <strain evidence="9 10">11</strain>
    </source>
</reference>
<dbReference type="InterPro" id="IPR017853">
    <property type="entry name" value="GH"/>
</dbReference>
<dbReference type="Pfam" id="PF02836">
    <property type="entry name" value="Glyco_hydro_2_C"/>
    <property type="match status" value="1"/>
</dbReference>
<evidence type="ECO:0000256" key="2">
    <source>
        <dbReference type="ARBA" id="ARBA00007401"/>
    </source>
</evidence>
<dbReference type="InterPro" id="IPR008979">
    <property type="entry name" value="Galactose-bd-like_sf"/>
</dbReference>
<organism evidence="9 10">
    <name type="scientific">Paenibacillus aquistagni</name>
    <dbReference type="NCBI Taxonomy" id="1852522"/>
    <lineage>
        <taxon>Bacteria</taxon>
        <taxon>Bacillati</taxon>
        <taxon>Bacillota</taxon>
        <taxon>Bacilli</taxon>
        <taxon>Bacillales</taxon>
        <taxon>Paenibacillaceae</taxon>
        <taxon>Paenibacillus</taxon>
    </lineage>
</organism>
<dbReference type="InterPro" id="IPR006102">
    <property type="entry name" value="Ig-like_GH2"/>
</dbReference>